<sequence>MQHQQKHVECPQYFGARGDVFRFVENFNDRFGKHKQQDVGDEHGDVCSERHIEIKLEHIHASN</sequence>
<reference evidence="1 2" key="1">
    <citation type="submission" date="2016-09" db="EMBL/GenBank/DDBJ databases">
        <title>Draft Genome Sequence of four Alteromonas macleodii strains isolated from copper coupons and grown long-term at elevated copper levels.</title>
        <authorList>
            <person name="Cusick K."/>
            <person name="Dale J."/>
            <person name="Little B."/>
            <person name="Biffinger J."/>
        </authorList>
    </citation>
    <scope>NUCLEOTIDE SEQUENCE [LARGE SCALE GENOMIC DNA]</scope>
    <source>
        <strain evidence="1 2">KCP01</strain>
    </source>
</reference>
<accession>A0AB36FRL9</accession>
<organism evidence="1 2">
    <name type="scientific">Alteromonas macleodii</name>
    <name type="common">Pseudoalteromonas macleodii</name>
    <dbReference type="NCBI Taxonomy" id="28108"/>
    <lineage>
        <taxon>Bacteria</taxon>
        <taxon>Pseudomonadati</taxon>
        <taxon>Pseudomonadota</taxon>
        <taxon>Gammaproteobacteria</taxon>
        <taxon>Alteromonadales</taxon>
        <taxon>Alteromonadaceae</taxon>
        <taxon>Alteromonas/Salinimonas group</taxon>
        <taxon>Alteromonas</taxon>
    </lineage>
</organism>
<evidence type="ECO:0000313" key="2">
    <source>
        <dbReference type="Proteomes" id="UP000095392"/>
    </source>
</evidence>
<keyword evidence="2" id="KW-1185">Reference proteome</keyword>
<gene>
    <name evidence="1" type="ORF">BFV95_4561</name>
</gene>
<comment type="caution">
    <text evidence="1">The sequence shown here is derived from an EMBL/GenBank/DDBJ whole genome shotgun (WGS) entry which is preliminary data.</text>
</comment>
<dbReference type="EMBL" id="MIPY01000058">
    <property type="protein sequence ID" value="OES24802.1"/>
    <property type="molecule type" value="Genomic_DNA"/>
</dbReference>
<evidence type="ECO:0000313" key="1">
    <source>
        <dbReference type="EMBL" id="OES24802.1"/>
    </source>
</evidence>
<dbReference type="Proteomes" id="UP000095392">
    <property type="component" value="Unassembled WGS sequence"/>
</dbReference>
<name>A0AB36FRL9_ALTMA</name>
<proteinExistence type="predicted"/>
<protein>
    <submittedName>
        <fullName evidence="1">Uncharacterized protein</fullName>
    </submittedName>
</protein>
<dbReference type="AlphaFoldDB" id="A0AB36FRL9"/>